<dbReference type="InterPro" id="IPR018547">
    <property type="entry name" value="AbiEi_C"/>
</dbReference>
<evidence type="ECO:0000256" key="1">
    <source>
        <dbReference type="SAM" id="MobiDB-lite"/>
    </source>
</evidence>
<dbReference type="Proteomes" id="UP001500752">
    <property type="component" value="Unassembled WGS sequence"/>
</dbReference>
<protein>
    <recommendedName>
        <fullName evidence="2">AbiEi antitoxin C-terminal domain-containing protein</fullName>
    </recommendedName>
</protein>
<dbReference type="RefSeq" id="WP_345151955.1">
    <property type="nucleotide sequence ID" value="NZ_BAABEO010000019.1"/>
</dbReference>
<dbReference type="Pfam" id="PF09407">
    <property type="entry name" value="AbiEi_1"/>
    <property type="match status" value="1"/>
</dbReference>
<evidence type="ECO:0000259" key="2">
    <source>
        <dbReference type="Pfam" id="PF09407"/>
    </source>
</evidence>
<proteinExistence type="predicted"/>
<evidence type="ECO:0000313" key="3">
    <source>
        <dbReference type="EMBL" id="GAA3690691.1"/>
    </source>
</evidence>
<feature type="region of interest" description="Disordered" evidence="1">
    <location>
        <begin position="1"/>
        <end position="26"/>
    </location>
</feature>
<keyword evidence="4" id="KW-1185">Reference proteome</keyword>
<accession>A0ABP7CLR7</accession>
<sequence length="228" mass="23800">MPAASSAPRPFPYPADPRPHDPFANDPAPGIFLPGEVFAAAELAAMALEGIVREVLPRAYAPARAPDGPHLRAAAAGLLAGRRLGGQRRGDRWSGDKWTGGGAVGRLSAAWIHGCCPAPQRLEVLVPRFHRLPAHADPLPVQLSEARLGAEDIVRIAGVPVTSPPRTAVDVALCGPEAESLAVLALLLAAPELGCTGQAVLDLLEGQARRPGKLRARERIERVLGAGA</sequence>
<feature type="domain" description="AbiEi antitoxin C-terminal" evidence="2">
    <location>
        <begin position="105"/>
        <end position="189"/>
    </location>
</feature>
<evidence type="ECO:0000313" key="4">
    <source>
        <dbReference type="Proteomes" id="UP001500752"/>
    </source>
</evidence>
<name>A0ABP7CLR7_9MICC</name>
<organism evidence="3 4">
    <name type="scientific">Arthrobacter ginkgonis</name>
    <dbReference type="NCBI Taxonomy" id="1630594"/>
    <lineage>
        <taxon>Bacteria</taxon>
        <taxon>Bacillati</taxon>
        <taxon>Actinomycetota</taxon>
        <taxon>Actinomycetes</taxon>
        <taxon>Micrococcales</taxon>
        <taxon>Micrococcaceae</taxon>
        <taxon>Arthrobacter</taxon>
    </lineage>
</organism>
<reference evidence="4" key="1">
    <citation type="journal article" date="2019" name="Int. J. Syst. Evol. Microbiol.">
        <title>The Global Catalogue of Microorganisms (GCM) 10K type strain sequencing project: providing services to taxonomists for standard genome sequencing and annotation.</title>
        <authorList>
            <consortium name="The Broad Institute Genomics Platform"/>
            <consortium name="The Broad Institute Genome Sequencing Center for Infectious Disease"/>
            <person name="Wu L."/>
            <person name="Ma J."/>
        </authorList>
    </citation>
    <scope>NUCLEOTIDE SEQUENCE [LARGE SCALE GENOMIC DNA]</scope>
    <source>
        <strain evidence="4">JCM 30742</strain>
    </source>
</reference>
<gene>
    <name evidence="3" type="ORF">GCM10023081_30200</name>
</gene>
<dbReference type="EMBL" id="BAABEO010000019">
    <property type="protein sequence ID" value="GAA3690691.1"/>
    <property type="molecule type" value="Genomic_DNA"/>
</dbReference>
<comment type="caution">
    <text evidence="3">The sequence shown here is derived from an EMBL/GenBank/DDBJ whole genome shotgun (WGS) entry which is preliminary data.</text>
</comment>